<accession>A0A3P6QJF1</accession>
<sequence length="189" mass="21542">MADLEYFKCQPHWQKQSSQERRIVLNHTKANRLAAKSVNRQFPKNVAISSHYTWWNFLALNLFEQMHSVANFFFTIISIIFFFGETPISPATVVAPLIVVMSVQIIKDAYDDFGRHRSDKKINDTRFPVWVHGEQQGFEVQSGWASVKARHIRCGDLILCHEGESFPCDTLLLASSNLDGKIAVTTGNL</sequence>
<dbReference type="SUPFAM" id="SSF81665">
    <property type="entry name" value="Calcium ATPase, transmembrane domain M"/>
    <property type="match status" value="1"/>
</dbReference>
<dbReference type="OrthoDB" id="377733at2759"/>
<proteinExistence type="predicted"/>
<dbReference type="PANTHER" id="PTHR24092">
    <property type="entry name" value="PROBABLE PHOSPHOLIPID-TRANSPORTING ATPASE"/>
    <property type="match status" value="1"/>
</dbReference>
<dbReference type="GO" id="GO:0140326">
    <property type="term" value="F:ATPase-coupled intramembrane lipid transporter activity"/>
    <property type="evidence" value="ECO:0007669"/>
    <property type="project" value="TreeGrafter"/>
</dbReference>
<dbReference type="GO" id="GO:0045332">
    <property type="term" value="P:phospholipid translocation"/>
    <property type="evidence" value="ECO:0007669"/>
    <property type="project" value="TreeGrafter"/>
</dbReference>
<dbReference type="InterPro" id="IPR023298">
    <property type="entry name" value="ATPase_P-typ_TM_dom_sf"/>
</dbReference>
<dbReference type="InterPro" id="IPR008250">
    <property type="entry name" value="ATPase_P-typ_transduc_dom_A_sf"/>
</dbReference>
<dbReference type="SUPFAM" id="SSF81653">
    <property type="entry name" value="Calcium ATPase, transduction domain A"/>
    <property type="match status" value="1"/>
</dbReference>
<evidence type="ECO:0000313" key="3">
    <source>
        <dbReference type="Proteomes" id="UP000281553"/>
    </source>
</evidence>
<dbReference type="EMBL" id="UYRU01006811">
    <property type="protein sequence ID" value="VDK40475.1"/>
    <property type="molecule type" value="Genomic_DNA"/>
</dbReference>
<dbReference type="InterPro" id="IPR032631">
    <property type="entry name" value="P-type_ATPase_N"/>
</dbReference>
<reference evidence="2 3" key="1">
    <citation type="submission" date="2018-11" db="EMBL/GenBank/DDBJ databases">
        <authorList>
            <consortium name="Pathogen Informatics"/>
        </authorList>
    </citation>
    <scope>NUCLEOTIDE SEQUENCE [LARGE SCALE GENOMIC DNA]</scope>
</reference>
<gene>
    <name evidence="2" type="ORF">DILT_LOCUS1144</name>
</gene>
<keyword evidence="3" id="KW-1185">Reference proteome</keyword>
<dbReference type="GO" id="GO:0005886">
    <property type="term" value="C:plasma membrane"/>
    <property type="evidence" value="ECO:0007669"/>
    <property type="project" value="TreeGrafter"/>
</dbReference>
<dbReference type="PANTHER" id="PTHR24092:SF218">
    <property type="entry name" value="PHOSPHOLIPID-TRANSPORTING ATPASE"/>
    <property type="match status" value="1"/>
</dbReference>
<evidence type="ECO:0000259" key="1">
    <source>
        <dbReference type="Pfam" id="PF16209"/>
    </source>
</evidence>
<dbReference type="AlphaFoldDB" id="A0A3P6QJF1"/>
<name>A0A3P6QJF1_DIBLA</name>
<feature type="non-terminal residue" evidence="2">
    <location>
        <position position="189"/>
    </location>
</feature>
<organism evidence="2 3">
    <name type="scientific">Dibothriocephalus latus</name>
    <name type="common">Fish tapeworm</name>
    <name type="synonym">Diphyllobothrium latum</name>
    <dbReference type="NCBI Taxonomy" id="60516"/>
    <lineage>
        <taxon>Eukaryota</taxon>
        <taxon>Metazoa</taxon>
        <taxon>Spiralia</taxon>
        <taxon>Lophotrochozoa</taxon>
        <taxon>Platyhelminthes</taxon>
        <taxon>Cestoda</taxon>
        <taxon>Eucestoda</taxon>
        <taxon>Diphyllobothriidea</taxon>
        <taxon>Diphyllobothriidae</taxon>
        <taxon>Dibothriocephalus</taxon>
    </lineage>
</organism>
<evidence type="ECO:0000313" key="2">
    <source>
        <dbReference type="EMBL" id="VDK40475.1"/>
    </source>
</evidence>
<feature type="domain" description="P-type ATPase N-terminal" evidence="1">
    <location>
        <begin position="28"/>
        <end position="92"/>
    </location>
</feature>
<dbReference type="Pfam" id="PF16209">
    <property type="entry name" value="PhoLip_ATPase_N"/>
    <property type="match status" value="1"/>
</dbReference>
<protein>
    <recommendedName>
        <fullName evidence="1">P-type ATPase N-terminal domain-containing protein</fullName>
    </recommendedName>
</protein>
<dbReference type="Proteomes" id="UP000281553">
    <property type="component" value="Unassembled WGS sequence"/>
</dbReference>
<dbReference type="Gene3D" id="2.70.150.10">
    <property type="entry name" value="Calcium-transporting ATPase, cytoplasmic transduction domain A"/>
    <property type="match status" value="1"/>
</dbReference>